<dbReference type="InterPro" id="IPR054105">
    <property type="entry name" value="WHD_NrtR"/>
</dbReference>
<keyword evidence="5" id="KW-1185">Reference proteome</keyword>
<sequence length="265" mass="28623">MTTDAQAPEGYDPHDYPPFAVTVDLCIFTVRDGALKVLLIERADDPYAGAWALPGGFVDIDEDIADAAWRELAEETGVEQFAGHLEQLGTYGKPGRDPRMRVVSVAHVAFAPNLPEPTAGSDARNARWWDVSDLDLPGLTGGNDDGDGPELAFDHARILADGVDRVAAKLEYTPLATAFVAEQFTLGELQHVYEAVWGTHLDRSNFRRWVKGTEGFVRPTTGTERRLTGGAGRPAALYTAVGDGPKTLTPPLMRPEGARTVKGTP</sequence>
<dbReference type="CDD" id="cd18873">
    <property type="entry name" value="NUDIX_NadM_like"/>
    <property type="match status" value="1"/>
</dbReference>
<proteinExistence type="predicted"/>
<evidence type="ECO:0000256" key="2">
    <source>
        <dbReference type="SAM" id="MobiDB-lite"/>
    </source>
</evidence>
<dbReference type="EMBL" id="CP074405">
    <property type="protein sequence ID" value="QVI61675.1"/>
    <property type="molecule type" value="Genomic_DNA"/>
</dbReference>
<feature type="domain" description="Nudix hydrolase" evidence="3">
    <location>
        <begin position="18"/>
        <end position="153"/>
    </location>
</feature>
<dbReference type="InterPro" id="IPR011213">
    <property type="entry name" value="NMN_biosyn"/>
</dbReference>
<evidence type="ECO:0000259" key="3">
    <source>
        <dbReference type="PROSITE" id="PS51462"/>
    </source>
</evidence>
<feature type="region of interest" description="Disordered" evidence="2">
    <location>
        <begin position="241"/>
        <end position="265"/>
    </location>
</feature>
<name>A0ABX8D469_9CELL</name>
<dbReference type="PROSITE" id="PS00893">
    <property type="entry name" value="NUDIX_BOX"/>
    <property type="match status" value="1"/>
</dbReference>
<organism evidence="4 5">
    <name type="scientific">Cellulomonas wangleii</name>
    <dbReference type="NCBI Taxonomy" id="2816956"/>
    <lineage>
        <taxon>Bacteria</taxon>
        <taxon>Bacillati</taxon>
        <taxon>Actinomycetota</taxon>
        <taxon>Actinomycetes</taxon>
        <taxon>Micrococcales</taxon>
        <taxon>Cellulomonadaceae</taxon>
        <taxon>Cellulomonas</taxon>
    </lineage>
</organism>
<dbReference type="PANTHER" id="PTHR43736">
    <property type="entry name" value="ADP-RIBOSE PYROPHOSPHATASE"/>
    <property type="match status" value="1"/>
</dbReference>
<keyword evidence="1 4" id="KW-0378">Hydrolase</keyword>
<dbReference type="GO" id="GO:0016787">
    <property type="term" value="F:hydrolase activity"/>
    <property type="evidence" value="ECO:0007669"/>
    <property type="project" value="UniProtKB-KW"/>
</dbReference>
<dbReference type="Pfam" id="PF00293">
    <property type="entry name" value="NUDIX"/>
    <property type="match status" value="1"/>
</dbReference>
<dbReference type="InterPro" id="IPR015797">
    <property type="entry name" value="NUDIX_hydrolase-like_dom_sf"/>
</dbReference>
<dbReference type="PANTHER" id="PTHR43736:SF4">
    <property type="entry name" value="SLR1690 PROTEIN"/>
    <property type="match status" value="1"/>
</dbReference>
<evidence type="ECO:0000313" key="5">
    <source>
        <dbReference type="Proteomes" id="UP000677804"/>
    </source>
</evidence>
<reference evidence="4 5" key="1">
    <citation type="submission" date="2021-05" db="EMBL/GenBank/DDBJ databases">
        <title>Novel species in genus Cellulomonas.</title>
        <authorList>
            <person name="Zhang G."/>
        </authorList>
    </citation>
    <scope>NUCLEOTIDE SEQUENCE [LARGE SCALE GENOMIC DNA]</scope>
    <source>
        <strain evidence="5">zg-ZUI222</strain>
    </source>
</reference>
<dbReference type="Proteomes" id="UP000677804">
    <property type="component" value="Chromosome"/>
</dbReference>
<dbReference type="RefSeq" id="WP_207339252.1">
    <property type="nucleotide sequence ID" value="NZ_CP074405.1"/>
</dbReference>
<dbReference type="InterPro" id="IPR036390">
    <property type="entry name" value="WH_DNA-bd_sf"/>
</dbReference>
<gene>
    <name evidence="4" type="ORF">KG103_14610</name>
</gene>
<dbReference type="PIRSF" id="PIRSF019423">
    <property type="entry name" value="NMN_biosyn"/>
    <property type="match status" value="1"/>
</dbReference>
<dbReference type="Pfam" id="PF21906">
    <property type="entry name" value="WHD_NrtR"/>
    <property type="match status" value="1"/>
</dbReference>
<protein>
    <submittedName>
        <fullName evidence="4">NUDIX hydrolase</fullName>
    </submittedName>
</protein>
<dbReference type="SUPFAM" id="SSF46785">
    <property type="entry name" value="Winged helix' DNA-binding domain"/>
    <property type="match status" value="1"/>
</dbReference>
<evidence type="ECO:0000313" key="4">
    <source>
        <dbReference type="EMBL" id="QVI61675.1"/>
    </source>
</evidence>
<dbReference type="Gene3D" id="1.10.10.10">
    <property type="entry name" value="Winged helix-like DNA-binding domain superfamily/Winged helix DNA-binding domain"/>
    <property type="match status" value="1"/>
</dbReference>
<accession>A0ABX8D469</accession>
<dbReference type="SUPFAM" id="SSF55811">
    <property type="entry name" value="Nudix"/>
    <property type="match status" value="1"/>
</dbReference>
<dbReference type="PROSITE" id="PS51462">
    <property type="entry name" value="NUDIX"/>
    <property type="match status" value="1"/>
</dbReference>
<dbReference type="InterPro" id="IPR020084">
    <property type="entry name" value="NUDIX_hydrolase_CS"/>
</dbReference>
<dbReference type="InterPro" id="IPR036388">
    <property type="entry name" value="WH-like_DNA-bd_sf"/>
</dbReference>
<dbReference type="InterPro" id="IPR000086">
    <property type="entry name" value="NUDIX_hydrolase_dom"/>
</dbReference>
<evidence type="ECO:0000256" key="1">
    <source>
        <dbReference type="ARBA" id="ARBA00022801"/>
    </source>
</evidence>
<dbReference type="Gene3D" id="3.90.79.10">
    <property type="entry name" value="Nucleoside Triphosphate Pyrophosphohydrolase"/>
    <property type="match status" value="1"/>
</dbReference>